<sequence>MKENSEGRRLHHLWDTIQSFRDSSDAPVEFYSLPALEKAGVGHVSRLPLSLRIVLESLLRNLDGSVIREDNVTSLANWNAAEPVDEEIPFKVSRVLMQDFTGVPAIVDLAAMRDAVSKLGFDPGLVQPQVPVDLVIDHSVQVDSFGSPDSFIINREMELKRNHERYSFLKWASGAFRNFRVMPPSLGIVHQVNLEYLATCVSVTESSGRNVAYPDTLVGTDSHTTMVNGIGVLGFGVGGIEAEAAMLDQPVTFAQPEVVGVHLTGSLREGVTATDLTLTMTQLLRKENVVGKFVEFYGEGVSKLSIPDRATLSNMCPEYGATIALFPVDDETLSYLLATARDRKHVENVRRYYEAQQFWNIDYSRVEYSTRIEFDLSSVEPSVSGPKLPQSRVPLGKIRENFLSQLFSVNANSHSNSARSNLTYEGGLPAPEVMKFKSEATEMKSVEIEYPPGSRSVLSDGDVVIAAITSCTNTSNPEVMVAAGLLARKAVDMGLAVQKKVKTSLAPGSRVVTDYLKKAGLMEPLEKLGFYLVGYGCTTCIGNSGPLPEPVSKAINSGKLSVCSVLSGNRNFEARIHNDVRANYLMSPPLVVAFALAGTVLKDITTEPFARGADGRDVYLRDIWPSSAEIRDIMARTITPDMYRERYSNFQNANEEWNSLSAPSGVLYRWDEKSTYIQHPPFFDGFDIRGHKPISGITGARVLCYFGDSVTTDHISPAGAFSADTPAGKYLLEHGVHPSDFNTYGSRRGNDRVMMRGTFANRRIKNLLVPGTEGGFTLHYPDGEKMTIFDAAMKYATEKVPLIVIAGAEYGTGSSRDWAAKGPMLLGVRAVIARSFERIHRSNLVGMGILPLQFKEGEDAASLSMDMSGTFSIEIGENLKPRDRARVLYTDTAGRSRTAELDVRLDTEVELEYYRAGGILHYVLTRLLSDAHKRNAIV</sequence>
<dbReference type="PANTHER" id="PTHR11670">
    <property type="entry name" value="ACONITASE/IRON-RESPONSIVE ELEMENT FAMILY MEMBER"/>
    <property type="match status" value="1"/>
</dbReference>
<protein>
    <submittedName>
        <fullName evidence="9">Aconitate hydratase AcnA</fullName>
        <ecNumber evidence="9">4.2.1.3</ecNumber>
    </submittedName>
</protein>
<dbReference type="InterPro" id="IPR018136">
    <property type="entry name" value="Aconitase_4Fe-4S_BS"/>
</dbReference>
<dbReference type="PRINTS" id="PR00415">
    <property type="entry name" value="ACONITASE"/>
</dbReference>
<feature type="domain" description="Aconitase/3-isopropylmalate dehydratase large subunit alpha/beta/alpha" evidence="7">
    <location>
        <begin position="85"/>
        <end position="598"/>
    </location>
</feature>
<comment type="similarity">
    <text evidence="2">Belongs to the aconitase/IPM isomerase family.</text>
</comment>
<dbReference type="Pfam" id="PF00330">
    <property type="entry name" value="Aconitase"/>
    <property type="match status" value="1"/>
</dbReference>
<dbReference type="InterPro" id="IPR015931">
    <property type="entry name" value="Acnase/IPM_dHydase_lsu_aba_1/3"/>
</dbReference>
<evidence type="ECO:0000256" key="2">
    <source>
        <dbReference type="ARBA" id="ARBA00007185"/>
    </source>
</evidence>
<dbReference type="CDD" id="cd01586">
    <property type="entry name" value="AcnA_IRP"/>
    <property type="match status" value="1"/>
</dbReference>
<dbReference type="Proteomes" id="UP000716004">
    <property type="component" value="Unassembled WGS sequence"/>
</dbReference>
<dbReference type="NCBIfam" id="TIGR01341">
    <property type="entry name" value="aconitase_1"/>
    <property type="match status" value="1"/>
</dbReference>
<accession>A0A8J7YRY6</accession>
<evidence type="ECO:0000256" key="6">
    <source>
        <dbReference type="ARBA" id="ARBA00023239"/>
    </source>
</evidence>
<evidence type="ECO:0000256" key="5">
    <source>
        <dbReference type="ARBA" id="ARBA00023014"/>
    </source>
</evidence>
<dbReference type="Gene3D" id="6.10.190.10">
    <property type="match status" value="1"/>
</dbReference>
<evidence type="ECO:0000256" key="4">
    <source>
        <dbReference type="ARBA" id="ARBA00023004"/>
    </source>
</evidence>
<dbReference type="EC" id="4.2.1.3" evidence="9"/>
<reference evidence="9" key="1">
    <citation type="submission" date="2021-04" db="EMBL/GenBank/DDBJ databases">
        <title>Genomic insights into ecological role and evolution of a novel Thermoplasmata order Candidatus Sysuiplasmatales.</title>
        <authorList>
            <person name="Yuan Y."/>
        </authorList>
    </citation>
    <scope>NUCLEOTIDE SEQUENCE</scope>
    <source>
        <strain evidence="9">YP2-bin.285</strain>
    </source>
</reference>
<dbReference type="InterPro" id="IPR000573">
    <property type="entry name" value="AconitaseA/IPMdHydase_ssu_swvl"/>
</dbReference>
<dbReference type="InterPro" id="IPR001030">
    <property type="entry name" value="Acoase/IPM_deHydtase_lsu_aba"/>
</dbReference>
<dbReference type="InterPro" id="IPR006249">
    <property type="entry name" value="Aconitase/IRP2"/>
</dbReference>
<keyword evidence="3" id="KW-0479">Metal-binding</keyword>
<dbReference type="Gene3D" id="3.30.499.10">
    <property type="entry name" value="Aconitase, domain 3"/>
    <property type="match status" value="2"/>
</dbReference>
<dbReference type="PROSITE" id="PS01244">
    <property type="entry name" value="ACONITASE_2"/>
    <property type="match status" value="1"/>
</dbReference>
<dbReference type="Gene3D" id="3.20.19.10">
    <property type="entry name" value="Aconitase, domain 4"/>
    <property type="match status" value="1"/>
</dbReference>
<evidence type="ECO:0000313" key="9">
    <source>
        <dbReference type="EMBL" id="MBX8631060.1"/>
    </source>
</evidence>
<keyword evidence="6 9" id="KW-0456">Lyase</keyword>
<keyword evidence="5" id="KW-0411">Iron-sulfur</keyword>
<evidence type="ECO:0000259" key="7">
    <source>
        <dbReference type="Pfam" id="PF00330"/>
    </source>
</evidence>
<dbReference type="GO" id="GO:0046872">
    <property type="term" value="F:metal ion binding"/>
    <property type="evidence" value="ECO:0007669"/>
    <property type="project" value="UniProtKB-KW"/>
</dbReference>
<comment type="caution">
    <text evidence="9">The sequence shown here is derived from an EMBL/GenBank/DDBJ whole genome shotgun (WGS) entry which is preliminary data.</text>
</comment>
<keyword evidence="4" id="KW-0408">Iron</keyword>
<dbReference type="InterPro" id="IPR015928">
    <property type="entry name" value="Aconitase/3IPM_dehydase_swvl"/>
</dbReference>
<name>A0A8J7YRY6_9ARCH</name>
<evidence type="ECO:0000259" key="8">
    <source>
        <dbReference type="Pfam" id="PF00694"/>
    </source>
</evidence>
<dbReference type="EMBL" id="JAGVSJ010000001">
    <property type="protein sequence ID" value="MBX8631060.1"/>
    <property type="molecule type" value="Genomic_DNA"/>
</dbReference>
<evidence type="ECO:0000256" key="3">
    <source>
        <dbReference type="ARBA" id="ARBA00022723"/>
    </source>
</evidence>
<dbReference type="FunFam" id="3.20.19.10:FF:000001">
    <property type="entry name" value="Aconitate hydratase"/>
    <property type="match status" value="1"/>
</dbReference>
<dbReference type="GO" id="GO:0051536">
    <property type="term" value="F:iron-sulfur cluster binding"/>
    <property type="evidence" value="ECO:0007669"/>
    <property type="project" value="UniProtKB-KW"/>
</dbReference>
<gene>
    <name evidence="9" type="primary">acnA</name>
    <name evidence="9" type="ORF">J9259_00840</name>
</gene>
<dbReference type="SUPFAM" id="SSF53732">
    <property type="entry name" value="Aconitase iron-sulfur domain"/>
    <property type="match status" value="1"/>
</dbReference>
<organism evidence="9 10">
    <name type="scientific">Candidatus Sysuiplasma superficiale</name>
    <dbReference type="NCBI Taxonomy" id="2823368"/>
    <lineage>
        <taxon>Archaea</taxon>
        <taxon>Methanobacteriati</taxon>
        <taxon>Thermoplasmatota</taxon>
        <taxon>Thermoplasmata</taxon>
        <taxon>Candidatus Sysuiplasmatales</taxon>
        <taxon>Candidatus Sysuiplasmataceae</taxon>
        <taxon>Candidatus Sysuiplasma</taxon>
    </lineage>
</organism>
<feature type="domain" description="Aconitase A/isopropylmalate dehydratase small subunit swivel" evidence="8">
    <location>
        <begin position="729"/>
        <end position="856"/>
    </location>
</feature>
<dbReference type="NCBIfam" id="NF006757">
    <property type="entry name" value="PRK09277.1"/>
    <property type="match status" value="1"/>
</dbReference>
<dbReference type="GO" id="GO:0003994">
    <property type="term" value="F:aconitate hydratase activity"/>
    <property type="evidence" value="ECO:0007669"/>
    <property type="project" value="UniProtKB-EC"/>
</dbReference>
<dbReference type="PROSITE" id="PS00450">
    <property type="entry name" value="ACONITASE_1"/>
    <property type="match status" value="1"/>
</dbReference>
<dbReference type="CDD" id="cd01580">
    <property type="entry name" value="AcnA_IRP_Swivel"/>
    <property type="match status" value="1"/>
</dbReference>
<dbReference type="InterPro" id="IPR036008">
    <property type="entry name" value="Aconitase_4Fe-4S_dom"/>
</dbReference>
<dbReference type="AlphaFoldDB" id="A0A8J7YRY6"/>
<dbReference type="NCBIfam" id="NF009520">
    <property type="entry name" value="PRK12881.1"/>
    <property type="match status" value="1"/>
</dbReference>
<evidence type="ECO:0000256" key="1">
    <source>
        <dbReference type="ARBA" id="ARBA00001966"/>
    </source>
</evidence>
<dbReference type="Pfam" id="PF00694">
    <property type="entry name" value="Aconitase_C"/>
    <property type="match status" value="1"/>
</dbReference>
<dbReference type="InterPro" id="IPR044137">
    <property type="entry name" value="AcnA_IRP_Swivel"/>
</dbReference>
<comment type="cofactor">
    <cofactor evidence="1">
        <name>[4Fe-4S] cluster</name>
        <dbReference type="ChEBI" id="CHEBI:49883"/>
    </cofactor>
</comment>
<proteinExistence type="inferred from homology"/>
<dbReference type="SUPFAM" id="SSF52016">
    <property type="entry name" value="LeuD/IlvD-like"/>
    <property type="match status" value="1"/>
</dbReference>
<evidence type="ECO:0000313" key="10">
    <source>
        <dbReference type="Proteomes" id="UP000716004"/>
    </source>
</evidence>